<accession>A0A450YW30</accession>
<dbReference type="EMBL" id="CAADFT010000054">
    <property type="protein sequence ID" value="VFK45767.1"/>
    <property type="molecule type" value="Genomic_DNA"/>
</dbReference>
<dbReference type="AlphaFoldDB" id="A0A450YW30"/>
<organism evidence="1">
    <name type="scientific">Candidatus Kentrum sp. TC</name>
    <dbReference type="NCBI Taxonomy" id="2126339"/>
    <lineage>
        <taxon>Bacteria</taxon>
        <taxon>Pseudomonadati</taxon>
        <taxon>Pseudomonadota</taxon>
        <taxon>Gammaproteobacteria</taxon>
        <taxon>Candidatus Kentrum</taxon>
    </lineage>
</organism>
<gene>
    <name evidence="1" type="ORF">BECKTC1821E_GA0114239_105411</name>
</gene>
<proteinExistence type="predicted"/>
<name>A0A450YW30_9GAMM</name>
<reference evidence="1" key="1">
    <citation type="submission" date="2019-02" db="EMBL/GenBank/DDBJ databases">
        <authorList>
            <person name="Gruber-Vodicka R. H."/>
            <person name="Seah K. B. B."/>
        </authorList>
    </citation>
    <scope>NUCLEOTIDE SEQUENCE</scope>
    <source>
        <strain evidence="1">BECK_BZ125</strain>
    </source>
</reference>
<sequence>MALDEDELIDLTMATISFLERRREAERRALDDAMP</sequence>
<protein>
    <submittedName>
        <fullName evidence="1">Uncharacterized protein</fullName>
    </submittedName>
</protein>
<evidence type="ECO:0000313" key="1">
    <source>
        <dbReference type="EMBL" id="VFK45767.1"/>
    </source>
</evidence>